<name>A0ABT3YM12_9HYPH</name>
<gene>
    <name evidence="3" type="ORF">OEG82_23425</name>
</gene>
<protein>
    <submittedName>
        <fullName evidence="3">Uncharacterized protein</fullName>
    </submittedName>
</protein>
<dbReference type="RefSeq" id="WP_267614768.1">
    <property type="nucleotide sequence ID" value="NZ_JAOVZQ010000001.1"/>
</dbReference>
<reference evidence="3" key="1">
    <citation type="submission" date="2022-10" db="EMBL/GenBank/DDBJ databases">
        <title>Hoeflea sp. J2-29, isolated from marine algae.</title>
        <authorList>
            <person name="Kristyanto S."/>
            <person name="Kim J.M."/>
            <person name="Jeon C.O."/>
        </authorList>
    </citation>
    <scope>NUCLEOTIDE SEQUENCE</scope>
    <source>
        <strain evidence="3">J2-29</strain>
    </source>
</reference>
<keyword evidence="2" id="KW-0812">Transmembrane</keyword>
<sequence>MDFLFWGFVVGIGPLLLAAAMIYAVLRQRRLSPGEKQAQHERVAELYDSDSDINKS</sequence>
<proteinExistence type="predicted"/>
<keyword evidence="2" id="KW-1133">Transmembrane helix</keyword>
<dbReference type="EMBL" id="JAOVZQ010000001">
    <property type="protein sequence ID" value="MCY0096935.1"/>
    <property type="molecule type" value="Genomic_DNA"/>
</dbReference>
<feature type="compositionally biased region" description="Acidic residues" evidence="1">
    <location>
        <begin position="47"/>
        <end position="56"/>
    </location>
</feature>
<evidence type="ECO:0000313" key="4">
    <source>
        <dbReference type="Proteomes" id="UP001081283"/>
    </source>
</evidence>
<feature type="transmembrane region" description="Helical" evidence="2">
    <location>
        <begin position="6"/>
        <end position="26"/>
    </location>
</feature>
<keyword evidence="4" id="KW-1185">Reference proteome</keyword>
<accession>A0ABT3YM12</accession>
<organism evidence="3 4">
    <name type="scientific">Hoeflea ulvae</name>
    <dbReference type="NCBI Taxonomy" id="2983764"/>
    <lineage>
        <taxon>Bacteria</taxon>
        <taxon>Pseudomonadati</taxon>
        <taxon>Pseudomonadota</taxon>
        <taxon>Alphaproteobacteria</taxon>
        <taxon>Hyphomicrobiales</taxon>
        <taxon>Rhizobiaceae</taxon>
        <taxon>Hoeflea</taxon>
    </lineage>
</organism>
<keyword evidence="2" id="KW-0472">Membrane</keyword>
<evidence type="ECO:0000313" key="3">
    <source>
        <dbReference type="EMBL" id="MCY0096935.1"/>
    </source>
</evidence>
<feature type="region of interest" description="Disordered" evidence="1">
    <location>
        <begin position="32"/>
        <end position="56"/>
    </location>
</feature>
<comment type="caution">
    <text evidence="3">The sequence shown here is derived from an EMBL/GenBank/DDBJ whole genome shotgun (WGS) entry which is preliminary data.</text>
</comment>
<evidence type="ECO:0000256" key="2">
    <source>
        <dbReference type="SAM" id="Phobius"/>
    </source>
</evidence>
<dbReference type="Proteomes" id="UP001081283">
    <property type="component" value="Unassembled WGS sequence"/>
</dbReference>
<evidence type="ECO:0000256" key="1">
    <source>
        <dbReference type="SAM" id="MobiDB-lite"/>
    </source>
</evidence>